<keyword evidence="1" id="KW-0175">Coiled coil</keyword>
<sequence length="844" mass="92154">MATTASGVRLGLAVSPTDASPISALSRPTPPTRIRSKRMSNPQTSSASTSTTTTPTPRSRMQNEIDHQLRKERGHTSSTSSGRQSLERYTGIVEDRTEDELHRASRQALQDALRREWTDREKLLARLEELDTVSTTHQDRNQELVKANEALLAKYDTAFNEQSALEAELEAANDRVDRLRNQIADAERLTRQGHRRYADQEKAFEAERLVHHAELQHLHQRIKSLSTERVARTGNGEPHAALQEELMTLTVSHQTLVAQLTTLADELHEVKADNGRLQEENDSWQLLIEERTLAGTMRGGLLGLPDEASTPYLSSIRRKEPNALETLEEQMEMDELHADLDMQQPIFDESDRVLSQQLNRGQFADRSSPPPMNGSLAMELSAVPQSVEVESLRNEMKSLKEANRALSLYCSKILDRIIAQEGYEHVLSVDYRTRRGTSRQVSGSKRRPSVEELAQSMEEHGPPPMPILRPRPVNIPAPVDLPVNPPPKETKAKAKARPQSMIVQSTPVPVATPDADDKVLELAPPKKEAEKKSRRTFSIDFRSLGFGAPEKVESKPQLKPLQLASRAVSASSVPVVPAAAAATNSNAGTSPPKTTSTPSPVLSVARKLEPQEEDDEDRRERHRMEATLKLMGIASIPTPDGTQHTESPWDKVSPLPAVDPVPAAASTTTPTTSTGAVGWLTRRLSRATAPTVPVPTPVTTAVPPETAGATPLARLSMTLGGTDPILQGLVDLSDQPSEDPEATAAALRAYDAREREQARLIAEGKSMAMYTSPPKISTRRAGRRSSSQSFSSGTGSSAPSTAYSAGPHGEVIAPAPSEHHKARASISTLWSIGSSRASVDLDHN</sequence>
<evidence type="ECO:0000256" key="2">
    <source>
        <dbReference type="SAM" id="MobiDB-lite"/>
    </source>
</evidence>
<dbReference type="AlphaFoldDB" id="A0A427Y6L8"/>
<feature type="region of interest" description="Disordered" evidence="2">
    <location>
        <begin position="1"/>
        <end position="87"/>
    </location>
</feature>
<keyword evidence="4" id="KW-1185">Reference proteome</keyword>
<dbReference type="PANTHER" id="PTHR38120:SF1">
    <property type="entry name" value="M PROTEIN, SEROTYPE 2.1"/>
    <property type="match status" value="1"/>
</dbReference>
<name>A0A427Y6L8_9TREE</name>
<organism evidence="3 4">
    <name type="scientific">Apiotrichum porosum</name>
    <dbReference type="NCBI Taxonomy" id="105984"/>
    <lineage>
        <taxon>Eukaryota</taxon>
        <taxon>Fungi</taxon>
        <taxon>Dikarya</taxon>
        <taxon>Basidiomycota</taxon>
        <taxon>Agaricomycotina</taxon>
        <taxon>Tremellomycetes</taxon>
        <taxon>Trichosporonales</taxon>
        <taxon>Trichosporonaceae</taxon>
        <taxon>Apiotrichum</taxon>
    </lineage>
</organism>
<dbReference type="GeneID" id="39589557"/>
<feature type="region of interest" description="Disordered" evidence="2">
    <location>
        <begin position="581"/>
        <end position="620"/>
    </location>
</feature>
<dbReference type="OrthoDB" id="2121319at2759"/>
<dbReference type="PANTHER" id="PTHR38120">
    <property type="entry name" value="EXPRESSED PROTEIN"/>
    <property type="match status" value="1"/>
</dbReference>
<gene>
    <name evidence="3" type="ORF">EHS24_005014</name>
</gene>
<reference evidence="3 4" key="1">
    <citation type="submission" date="2018-11" db="EMBL/GenBank/DDBJ databases">
        <title>Genome sequence of Apiotrichum porosum DSM 27194.</title>
        <authorList>
            <person name="Aliyu H."/>
            <person name="Gorte O."/>
            <person name="Ochsenreither K."/>
        </authorList>
    </citation>
    <scope>NUCLEOTIDE SEQUENCE [LARGE SCALE GENOMIC DNA]</scope>
    <source>
        <strain evidence="3 4">DSM 27194</strain>
    </source>
</reference>
<evidence type="ECO:0000313" key="4">
    <source>
        <dbReference type="Proteomes" id="UP000279236"/>
    </source>
</evidence>
<proteinExistence type="predicted"/>
<evidence type="ECO:0000313" key="3">
    <source>
        <dbReference type="EMBL" id="RSH86743.1"/>
    </source>
</evidence>
<feature type="region of interest" description="Disordered" evidence="2">
    <location>
        <begin position="761"/>
        <end position="825"/>
    </location>
</feature>
<dbReference type="RefSeq" id="XP_028479528.1">
    <property type="nucleotide sequence ID" value="XM_028620556.1"/>
</dbReference>
<dbReference type="Proteomes" id="UP000279236">
    <property type="component" value="Unassembled WGS sequence"/>
</dbReference>
<protein>
    <submittedName>
        <fullName evidence="3">Uncharacterized protein</fullName>
    </submittedName>
</protein>
<feature type="region of interest" description="Disordered" evidence="2">
    <location>
        <begin position="434"/>
        <end position="467"/>
    </location>
</feature>
<feature type="compositionally biased region" description="Low complexity" evidence="2">
    <location>
        <begin position="44"/>
        <end position="60"/>
    </location>
</feature>
<evidence type="ECO:0000256" key="1">
    <source>
        <dbReference type="SAM" id="Coils"/>
    </source>
</evidence>
<dbReference type="EMBL" id="RSCE01000002">
    <property type="protein sequence ID" value="RSH86743.1"/>
    <property type="molecule type" value="Genomic_DNA"/>
</dbReference>
<feature type="coiled-coil region" evidence="1">
    <location>
        <begin position="155"/>
        <end position="189"/>
    </location>
</feature>
<dbReference type="STRING" id="105984.A0A427Y6L8"/>
<feature type="compositionally biased region" description="Low complexity" evidence="2">
    <location>
        <begin position="589"/>
        <end position="600"/>
    </location>
</feature>
<feature type="compositionally biased region" description="Basic and acidic residues" evidence="2">
    <location>
        <begin position="61"/>
        <end position="75"/>
    </location>
</feature>
<comment type="caution">
    <text evidence="3">The sequence shown here is derived from an EMBL/GenBank/DDBJ whole genome shotgun (WGS) entry which is preliminary data.</text>
</comment>
<feature type="compositionally biased region" description="Low complexity" evidence="2">
    <location>
        <begin position="784"/>
        <end position="806"/>
    </location>
</feature>
<accession>A0A427Y6L8</accession>